<reference evidence="3" key="1">
    <citation type="journal article" date="2014" name="Int. J. Syst. Evol. Microbiol.">
        <title>Complete genome sequence of Corynebacterium casei LMG S-19264T (=DSM 44701T), isolated from a smear-ripened cheese.</title>
        <authorList>
            <consortium name="US DOE Joint Genome Institute (JGI-PGF)"/>
            <person name="Walter F."/>
            <person name="Albersmeier A."/>
            <person name="Kalinowski J."/>
            <person name="Ruckert C."/>
        </authorList>
    </citation>
    <scope>NUCLEOTIDE SEQUENCE</scope>
    <source>
        <strain evidence="3">CGMCC 1.14984</strain>
    </source>
</reference>
<keyword evidence="2" id="KW-0732">Signal</keyword>
<evidence type="ECO:0008006" key="7">
    <source>
        <dbReference type="Google" id="ProtNLM"/>
    </source>
</evidence>
<evidence type="ECO:0000313" key="6">
    <source>
        <dbReference type="Proteomes" id="UP000818603"/>
    </source>
</evidence>
<feature type="region of interest" description="Disordered" evidence="1">
    <location>
        <begin position="30"/>
        <end position="82"/>
    </location>
</feature>
<dbReference type="AlphaFoldDB" id="A0A8J3A122"/>
<evidence type="ECO:0000313" key="5">
    <source>
        <dbReference type="Proteomes" id="UP000621856"/>
    </source>
</evidence>
<evidence type="ECO:0000313" key="3">
    <source>
        <dbReference type="EMBL" id="GGH94506.1"/>
    </source>
</evidence>
<comment type="caution">
    <text evidence="3">The sequence shown here is derived from an EMBL/GenBank/DDBJ whole genome shotgun (WGS) entry which is preliminary data.</text>
</comment>
<proteinExistence type="predicted"/>
<organism evidence="3 5">
    <name type="scientific">Aquisalinus luteolus</name>
    <dbReference type="NCBI Taxonomy" id="1566827"/>
    <lineage>
        <taxon>Bacteria</taxon>
        <taxon>Pseudomonadati</taxon>
        <taxon>Pseudomonadota</taxon>
        <taxon>Alphaproteobacteria</taxon>
        <taxon>Parvularculales</taxon>
        <taxon>Parvularculaceae</taxon>
        <taxon>Aquisalinus</taxon>
    </lineage>
</organism>
<reference evidence="3" key="3">
    <citation type="submission" date="2020-09" db="EMBL/GenBank/DDBJ databases">
        <authorList>
            <person name="Sun Q."/>
            <person name="Zhou Y."/>
        </authorList>
    </citation>
    <scope>NUCLEOTIDE SEQUENCE</scope>
    <source>
        <strain evidence="3">CGMCC 1.14984</strain>
    </source>
</reference>
<sequence>MKNTFKKWTGLGLTAALVGSTALVACSGENGEAGEAPVEDTASPTPFAGEGEMGEGEGEGGEGEGGEGEGGEGEGGEAGHDMTTLSVPHRLAFMSGHVQAGLALYRAGEPEMAAPHLLHPVSETHQAERAGLDELGFQPEIFESVSQALEEGRPASEIEPQLRAAEENMAMMGEKAGGDPSDIIRFLMDTVVDEYTVAITDGAVSDAGEYQDAWGFVIVARDHAASLPADISADVISEIDTLLALWPGTAPVPPAEPAPVGQVTAQTSVIMLKLPRD</sequence>
<protein>
    <recommendedName>
        <fullName evidence="7">DUF305 domain-containing protein</fullName>
    </recommendedName>
</protein>
<name>A0A8J3A122_9PROT</name>
<dbReference type="Proteomes" id="UP000621856">
    <property type="component" value="Unassembled WGS sequence"/>
</dbReference>
<feature type="signal peptide" evidence="2">
    <location>
        <begin position="1"/>
        <end position="25"/>
    </location>
</feature>
<gene>
    <name evidence="4" type="ORF">FF098_004370</name>
    <name evidence="3" type="ORF">GCM10011355_08850</name>
</gene>
<keyword evidence="6" id="KW-1185">Reference proteome</keyword>
<reference evidence="4 6" key="2">
    <citation type="submission" date="2020-02" db="EMBL/GenBank/DDBJ databases">
        <title>Genome sequence of Parvularcula flava strain NH6-79.</title>
        <authorList>
            <person name="Abdul Karim M.H."/>
            <person name="Lam M.Q."/>
            <person name="Chen S.J."/>
            <person name="Yahya A."/>
            <person name="Shahir S."/>
            <person name="Shamsir M.S."/>
            <person name="Chong C.S."/>
        </authorList>
    </citation>
    <scope>NUCLEOTIDE SEQUENCE [LARGE SCALE GENOMIC DNA]</scope>
    <source>
        <strain evidence="4 6">NH6-79</strain>
    </source>
</reference>
<dbReference type="Proteomes" id="UP000818603">
    <property type="component" value="Unassembled WGS sequence"/>
</dbReference>
<feature type="compositionally biased region" description="Acidic residues" evidence="1">
    <location>
        <begin position="52"/>
        <end position="75"/>
    </location>
</feature>
<feature type="chain" id="PRO_5035162132" description="DUF305 domain-containing protein" evidence="2">
    <location>
        <begin position="26"/>
        <end position="277"/>
    </location>
</feature>
<evidence type="ECO:0000256" key="2">
    <source>
        <dbReference type="SAM" id="SignalP"/>
    </source>
</evidence>
<dbReference type="PROSITE" id="PS51257">
    <property type="entry name" value="PROKAR_LIPOPROTEIN"/>
    <property type="match status" value="1"/>
</dbReference>
<dbReference type="EMBL" id="BMGZ01000001">
    <property type="protein sequence ID" value="GGH94506.1"/>
    <property type="molecule type" value="Genomic_DNA"/>
</dbReference>
<accession>A0A8J3A122</accession>
<dbReference type="RefSeq" id="WP_155137880.1">
    <property type="nucleotide sequence ID" value="NZ_BMGZ01000001.1"/>
</dbReference>
<evidence type="ECO:0000313" key="4">
    <source>
        <dbReference type="EMBL" id="NHK27135.1"/>
    </source>
</evidence>
<evidence type="ECO:0000256" key="1">
    <source>
        <dbReference type="SAM" id="MobiDB-lite"/>
    </source>
</evidence>
<dbReference type="EMBL" id="VCJR02000001">
    <property type="protein sequence ID" value="NHK27135.1"/>
    <property type="molecule type" value="Genomic_DNA"/>
</dbReference>